<evidence type="ECO:0000256" key="1">
    <source>
        <dbReference type="SAM" id="Phobius"/>
    </source>
</evidence>
<name>A0A532UTU2_UNCL8</name>
<comment type="caution">
    <text evidence="2">The sequence shown here is derived from an EMBL/GenBank/DDBJ whole genome shotgun (WGS) entry which is preliminary data.</text>
</comment>
<dbReference type="EMBL" id="NJBN01000010">
    <property type="protein sequence ID" value="TKJ38363.1"/>
    <property type="molecule type" value="Genomic_DNA"/>
</dbReference>
<feature type="transmembrane region" description="Helical" evidence="1">
    <location>
        <begin position="6"/>
        <end position="24"/>
    </location>
</feature>
<evidence type="ECO:0000313" key="3">
    <source>
        <dbReference type="Proteomes" id="UP000319619"/>
    </source>
</evidence>
<dbReference type="AlphaFoldDB" id="A0A532UTU2"/>
<protein>
    <submittedName>
        <fullName evidence="2">Uncharacterized protein</fullName>
    </submittedName>
</protein>
<dbReference type="Proteomes" id="UP000319619">
    <property type="component" value="Unassembled WGS sequence"/>
</dbReference>
<organism evidence="2 3">
    <name type="scientific">candidate division LCP-89 bacterium B3_LCP</name>
    <dbReference type="NCBI Taxonomy" id="2012998"/>
    <lineage>
        <taxon>Bacteria</taxon>
        <taxon>Pseudomonadati</taxon>
        <taxon>Bacteria division LCP-89</taxon>
    </lineage>
</organism>
<gene>
    <name evidence="2" type="ORF">CEE37_12650</name>
</gene>
<sequence length="74" mass="8452">MTLLTRLGILEVAFSAVILPVLLFEPAQRLFPRLLKDHKQLLQVHLDYFFMGILRFDGIRLGYDGSEGGDVMVF</sequence>
<keyword evidence="1" id="KW-1133">Transmembrane helix</keyword>
<reference evidence="2 3" key="1">
    <citation type="submission" date="2017-06" db="EMBL/GenBank/DDBJ databases">
        <title>Novel microbial phyla capable of carbon fixation and sulfur reduction in deep-sea sediments.</title>
        <authorList>
            <person name="Huang J."/>
            <person name="Baker B."/>
            <person name="Wang Y."/>
        </authorList>
    </citation>
    <scope>NUCLEOTIDE SEQUENCE [LARGE SCALE GENOMIC DNA]</scope>
    <source>
        <strain evidence="2">B3_LCP</strain>
    </source>
</reference>
<evidence type="ECO:0000313" key="2">
    <source>
        <dbReference type="EMBL" id="TKJ38363.1"/>
    </source>
</evidence>
<keyword evidence="1" id="KW-0472">Membrane</keyword>
<proteinExistence type="predicted"/>
<accession>A0A532UTU2</accession>
<keyword evidence="1" id="KW-0812">Transmembrane</keyword>